<dbReference type="SUPFAM" id="SSF48300">
    <property type="entry name" value="Ribosomal protein L7/12, oligomerisation (N-terminal) domain"/>
    <property type="match status" value="1"/>
</dbReference>
<dbReference type="Proteomes" id="UP000306918">
    <property type="component" value="Unassembled WGS sequence"/>
</dbReference>
<dbReference type="Gene3D" id="1.20.5.710">
    <property type="entry name" value="Single helix bin"/>
    <property type="match status" value="1"/>
</dbReference>
<dbReference type="HAMAP" id="MF_00368">
    <property type="entry name" value="Ribosomal_bL12"/>
    <property type="match status" value="1"/>
</dbReference>
<dbReference type="Pfam" id="PF00542">
    <property type="entry name" value="Ribosomal_L12"/>
    <property type="match status" value="1"/>
</dbReference>
<dbReference type="AlphaFoldDB" id="A0A4S8HEV9"/>
<dbReference type="FunFam" id="3.30.1390.10:FF:000001">
    <property type="entry name" value="50S ribosomal protein L7/L12"/>
    <property type="match status" value="1"/>
</dbReference>
<dbReference type="RefSeq" id="WP_136580141.1">
    <property type="nucleotide sequence ID" value="NZ_STFF01000010.1"/>
</dbReference>
<dbReference type="GO" id="GO:0003735">
    <property type="term" value="F:structural constituent of ribosome"/>
    <property type="evidence" value="ECO:0007669"/>
    <property type="project" value="InterPro"/>
</dbReference>
<dbReference type="InterPro" id="IPR000206">
    <property type="entry name" value="Ribosomal_bL12"/>
</dbReference>
<keyword evidence="2 4" id="KW-0689">Ribosomal protein</keyword>
<evidence type="ECO:0000256" key="4">
    <source>
        <dbReference type="HAMAP-Rule" id="MF_00368"/>
    </source>
</evidence>
<evidence type="ECO:0000313" key="8">
    <source>
        <dbReference type="Proteomes" id="UP000306918"/>
    </source>
</evidence>
<comment type="function">
    <text evidence="4">Forms part of the ribosomal stalk which helps the ribosome interact with GTP-bound translation factors. Is thus essential for accurate translation.</text>
</comment>
<organism evidence="7 8">
    <name type="scientific">Niastella caeni</name>
    <dbReference type="NCBI Taxonomy" id="2569763"/>
    <lineage>
        <taxon>Bacteria</taxon>
        <taxon>Pseudomonadati</taxon>
        <taxon>Bacteroidota</taxon>
        <taxon>Chitinophagia</taxon>
        <taxon>Chitinophagales</taxon>
        <taxon>Chitinophagaceae</taxon>
        <taxon>Niastella</taxon>
    </lineage>
</organism>
<dbReference type="OrthoDB" id="9811748at2"/>
<evidence type="ECO:0000256" key="3">
    <source>
        <dbReference type="ARBA" id="ARBA00023274"/>
    </source>
</evidence>
<dbReference type="EMBL" id="STFF01000010">
    <property type="protein sequence ID" value="THU32951.1"/>
    <property type="molecule type" value="Genomic_DNA"/>
</dbReference>
<dbReference type="GO" id="GO:0003729">
    <property type="term" value="F:mRNA binding"/>
    <property type="evidence" value="ECO:0007669"/>
    <property type="project" value="TreeGrafter"/>
</dbReference>
<dbReference type="InterPro" id="IPR014719">
    <property type="entry name" value="Ribosomal_bL12_C/ClpS-like"/>
</dbReference>
<dbReference type="PANTHER" id="PTHR45987">
    <property type="entry name" value="39S RIBOSOMAL PROTEIN L12"/>
    <property type="match status" value="1"/>
</dbReference>
<sequence length="125" mass="12719">MADLKAFAEQLVNLTVKEVNELAKILKEEYGIEPAAAAVAVAGPAAGGAAPAAEEKTAFDVILKNGGANKLNVVKVVKELTGLGLKEAKDLVDGAPKAVKEGISKADADALVAKLKEAGAEVEVK</sequence>
<proteinExistence type="inferred from homology"/>
<dbReference type="NCBIfam" id="TIGR00855">
    <property type="entry name" value="L12"/>
    <property type="match status" value="1"/>
</dbReference>
<keyword evidence="3 4" id="KW-0687">Ribonucleoprotein</keyword>
<dbReference type="SUPFAM" id="SSF54736">
    <property type="entry name" value="ClpS-like"/>
    <property type="match status" value="1"/>
</dbReference>
<dbReference type="CDD" id="cd00387">
    <property type="entry name" value="Ribosomal_L7_L12"/>
    <property type="match status" value="1"/>
</dbReference>
<evidence type="ECO:0000259" key="6">
    <source>
        <dbReference type="Pfam" id="PF16320"/>
    </source>
</evidence>
<evidence type="ECO:0000313" key="7">
    <source>
        <dbReference type="EMBL" id="THU32951.1"/>
    </source>
</evidence>
<evidence type="ECO:0000259" key="5">
    <source>
        <dbReference type="Pfam" id="PF00542"/>
    </source>
</evidence>
<dbReference type="Gene3D" id="3.30.1390.10">
    <property type="match status" value="1"/>
</dbReference>
<comment type="similarity">
    <text evidence="1 4">Belongs to the bacterial ribosomal protein bL12 family.</text>
</comment>
<evidence type="ECO:0000256" key="1">
    <source>
        <dbReference type="ARBA" id="ARBA00007197"/>
    </source>
</evidence>
<comment type="caution">
    <text evidence="7">The sequence shown here is derived from an EMBL/GenBank/DDBJ whole genome shotgun (WGS) entry which is preliminary data.</text>
</comment>
<dbReference type="GO" id="GO:0022625">
    <property type="term" value="C:cytosolic large ribosomal subunit"/>
    <property type="evidence" value="ECO:0007669"/>
    <property type="project" value="TreeGrafter"/>
</dbReference>
<gene>
    <name evidence="4" type="primary">rplL</name>
    <name evidence="7" type="ORF">FAM09_26265</name>
</gene>
<protein>
    <recommendedName>
        <fullName evidence="4">Large ribosomal subunit protein bL12</fullName>
    </recommendedName>
</protein>
<feature type="domain" description="Large ribosomal subunit protein bL12 oligomerization" evidence="6">
    <location>
        <begin position="5"/>
        <end position="51"/>
    </location>
</feature>
<comment type="subunit">
    <text evidence="4">Homodimer. Part of the ribosomal stalk of the 50S ribosomal subunit. Forms a multimeric L10(L12)X complex, where L10 forms an elongated spine to which 2 to 4 L12 dimers bind in a sequential fashion. Binds GTP-bound translation factors.</text>
</comment>
<keyword evidence="8" id="KW-1185">Reference proteome</keyword>
<dbReference type="GO" id="GO:0006412">
    <property type="term" value="P:translation"/>
    <property type="evidence" value="ECO:0007669"/>
    <property type="project" value="UniProtKB-UniRule"/>
</dbReference>
<reference evidence="7 8" key="1">
    <citation type="submission" date="2019-04" db="EMBL/GenBank/DDBJ databases">
        <title>Niastella caeni sp. nov., isolated from activated sludge.</title>
        <authorList>
            <person name="Sheng M."/>
        </authorList>
    </citation>
    <scope>NUCLEOTIDE SEQUENCE [LARGE SCALE GENOMIC DNA]</scope>
    <source>
        <strain evidence="7 8">HX-2-15</strain>
    </source>
</reference>
<feature type="domain" description="Large ribosomal subunit protein bL12 C-terminal" evidence="5">
    <location>
        <begin position="59"/>
        <end position="125"/>
    </location>
</feature>
<dbReference type="InterPro" id="IPR036235">
    <property type="entry name" value="Ribosomal_bL12_oligo_N_sf"/>
</dbReference>
<dbReference type="InterPro" id="IPR013823">
    <property type="entry name" value="Ribosomal_bL12_C"/>
</dbReference>
<evidence type="ECO:0000256" key="2">
    <source>
        <dbReference type="ARBA" id="ARBA00022980"/>
    </source>
</evidence>
<dbReference type="InterPro" id="IPR008932">
    <property type="entry name" value="Ribosomal_bL12_oligo"/>
</dbReference>
<accession>A0A4S8HEV9</accession>
<dbReference type="PANTHER" id="PTHR45987:SF4">
    <property type="entry name" value="LARGE RIBOSOMAL SUBUNIT PROTEIN BL12M"/>
    <property type="match status" value="1"/>
</dbReference>
<name>A0A4S8HEV9_9BACT</name>
<dbReference type="Pfam" id="PF16320">
    <property type="entry name" value="Ribosomal_L12_N"/>
    <property type="match status" value="1"/>
</dbReference>